<dbReference type="InterPro" id="IPR016047">
    <property type="entry name" value="M23ase_b-sheet_dom"/>
</dbReference>
<dbReference type="InterPro" id="IPR050570">
    <property type="entry name" value="Cell_wall_metabolism_enzyme"/>
</dbReference>
<dbReference type="Proteomes" id="UP000616769">
    <property type="component" value="Unassembled WGS sequence"/>
</dbReference>
<evidence type="ECO:0000313" key="3">
    <source>
        <dbReference type="Proteomes" id="UP000616769"/>
    </source>
</evidence>
<dbReference type="VEuPathDB" id="VectorBase:SSCA003934"/>
<dbReference type="GO" id="GO:0004222">
    <property type="term" value="F:metalloendopeptidase activity"/>
    <property type="evidence" value="ECO:0007669"/>
    <property type="project" value="TreeGrafter"/>
</dbReference>
<evidence type="ECO:0000313" key="2">
    <source>
        <dbReference type="EMBL" id="KPM10769.1"/>
    </source>
</evidence>
<name>A0A132AIX6_SARSC</name>
<comment type="caution">
    <text evidence="2">The sequence shown here is derived from an EMBL/GenBank/DDBJ whole genome shotgun (WGS) entry which is preliminary data.</text>
</comment>
<gene>
    <name evidence="2" type="ORF">QR98_0093320</name>
</gene>
<dbReference type="Gene3D" id="2.70.70.10">
    <property type="entry name" value="Glucose Permease (Domain IIA)"/>
    <property type="match status" value="1"/>
</dbReference>
<dbReference type="AlphaFoldDB" id="A0A132AIX6"/>
<sequence length="173" mass="17502">MIVLVVVMMSTGEQECSAPGSGGASAVVDGDFAYPAEKDKVTLSSGFGPREGGFHKGVDLAGPAGTKIFAFADGVVSAAADQGVSGFGGWVVIDHTIGGEPRSTVYGHMFPGGVHVKVGDRVTKGQHIADVGSAGESSGPHLHFEITRGLRLAGGQQEDPAPWLAKIDGGDTG</sequence>
<dbReference type="PANTHER" id="PTHR21666">
    <property type="entry name" value="PEPTIDASE-RELATED"/>
    <property type="match status" value="1"/>
</dbReference>
<feature type="non-terminal residue" evidence="2">
    <location>
        <position position="173"/>
    </location>
</feature>
<accession>A0A132AIX6</accession>
<organism evidence="2 3">
    <name type="scientific">Sarcoptes scabiei</name>
    <name type="common">Itch mite</name>
    <name type="synonym">Acarus scabiei</name>
    <dbReference type="NCBI Taxonomy" id="52283"/>
    <lineage>
        <taxon>Eukaryota</taxon>
        <taxon>Metazoa</taxon>
        <taxon>Ecdysozoa</taxon>
        <taxon>Arthropoda</taxon>
        <taxon>Chelicerata</taxon>
        <taxon>Arachnida</taxon>
        <taxon>Acari</taxon>
        <taxon>Acariformes</taxon>
        <taxon>Sarcoptiformes</taxon>
        <taxon>Astigmata</taxon>
        <taxon>Psoroptidia</taxon>
        <taxon>Sarcoptoidea</taxon>
        <taxon>Sarcoptidae</taxon>
        <taxon>Sarcoptinae</taxon>
        <taxon>Sarcoptes</taxon>
    </lineage>
</organism>
<dbReference type="PANTHER" id="PTHR21666:SF270">
    <property type="entry name" value="MUREIN HYDROLASE ACTIVATOR ENVC"/>
    <property type="match status" value="1"/>
</dbReference>
<dbReference type="InterPro" id="IPR011055">
    <property type="entry name" value="Dup_hybrid_motif"/>
</dbReference>
<dbReference type="EMBL" id="JXLN01015716">
    <property type="protein sequence ID" value="KPM10769.1"/>
    <property type="molecule type" value="Genomic_DNA"/>
</dbReference>
<proteinExistence type="predicted"/>
<dbReference type="Pfam" id="PF01551">
    <property type="entry name" value="Peptidase_M23"/>
    <property type="match status" value="1"/>
</dbReference>
<protein>
    <recommendedName>
        <fullName evidence="1">M23ase beta-sheet core domain-containing protein</fullName>
    </recommendedName>
</protein>
<reference evidence="2 3" key="1">
    <citation type="journal article" date="2015" name="Parasit. Vectors">
        <title>Draft genome of the scabies mite.</title>
        <authorList>
            <person name="Rider S.D.Jr."/>
            <person name="Morgan M.S."/>
            <person name="Arlian L.G."/>
        </authorList>
    </citation>
    <scope>NUCLEOTIDE SEQUENCE [LARGE SCALE GENOMIC DNA]</scope>
    <source>
        <strain evidence="2">Arlian Lab</strain>
    </source>
</reference>
<dbReference type="SUPFAM" id="SSF51261">
    <property type="entry name" value="Duplicated hybrid motif"/>
    <property type="match status" value="1"/>
</dbReference>
<dbReference type="CDD" id="cd12797">
    <property type="entry name" value="M23_peptidase"/>
    <property type="match status" value="1"/>
</dbReference>
<evidence type="ECO:0000259" key="1">
    <source>
        <dbReference type="Pfam" id="PF01551"/>
    </source>
</evidence>
<feature type="domain" description="M23ase beta-sheet core" evidence="1">
    <location>
        <begin position="54"/>
        <end position="148"/>
    </location>
</feature>